<accession>A0ABV3PPA2</accession>
<protein>
    <submittedName>
        <fullName evidence="6">LysR family transcriptional regulator</fullName>
    </submittedName>
</protein>
<proteinExistence type="inferred from homology"/>
<dbReference type="InterPro" id="IPR036388">
    <property type="entry name" value="WH-like_DNA-bd_sf"/>
</dbReference>
<dbReference type="PROSITE" id="PS50931">
    <property type="entry name" value="HTH_LYSR"/>
    <property type="match status" value="1"/>
</dbReference>
<dbReference type="PANTHER" id="PTHR30537">
    <property type="entry name" value="HTH-TYPE TRANSCRIPTIONAL REGULATOR"/>
    <property type="match status" value="1"/>
</dbReference>
<evidence type="ECO:0000313" key="6">
    <source>
        <dbReference type="EMBL" id="MEW9307326.1"/>
    </source>
</evidence>
<sequence length="312" mass="34924">MDKLTNMKAFTRVVNHGSFSEAARELRLSRSAVSKYVIDLEIELGVQLLNRTTQSAAPTEVGMRYYERCLAILAEIEDAETSLSQFQVEARGLLRVNAPMSFGTMFLGRLIGQFMARHPDLQIQLVLSDQQLDTVQEGFDVTIRLTDSPPPNLVTHEIASAPRIICASPAYLEERGIPQHPRDLRDHAGLHYGYLETGAQWKLTGKDGDHWVPVSWCLCSNNGEVLRDIAVEGRGIALLPSFIVDSCLRDGTLREVLSDYHAPEMSIHAMFPPTRYLPYKLRVFIDFLMKSLSDGFNLPAGAMPEQGRSEHP</sequence>
<evidence type="ECO:0000256" key="2">
    <source>
        <dbReference type="ARBA" id="ARBA00023015"/>
    </source>
</evidence>
<dbReference type="PRINTS" id="PR00039">
    <property type="entry name" value="HTHLYSR"/>
</dbReference>
<keyword evidence="4" id="KW-0804">Transcription</keyword>
<gene>
    <name evidence="6" type="ORF">ABXS05_17370</name>
</gene>
<feature type="domain" description="HTH lysR-type" evidence="5">
    <location>
        <begin position="1"/>
        <end position="59"/>
    </location>
</feature>
<keyword evidence="7" id="KW-1185">Reference proteome</keyword>
<dbReference type="Pfam" id="PF03466">
    <property type="entry name" value="LysR_substrate"/>
    <property type="match status" value="1"/>
</dbReference>
<dbReference type="Pfam" id="PF00126">
    <property type="entry name" value="HTH_1"/>
    <property type="match status" value="1"/>
</dbReference>
<comment type="similarity">
    <text evidence="1">Belongs to the LysR transcriptional regulatory family.</text>
</comment>
<evidence type="ECO:0000256" key="4">
    <source>
        <dbReference type="ARBA" id="ARBA00023163"/>
    </source>
</evidence>
<dbReference type="InterPro" id="IPR058163">
    <property type="entry name" value="LysR-type_TF_proteobact-type"/>
</dbReference>
<evidence type="ECO:0000256" key="1">
    <source>
        <dbReference type="ARBA" id="ARBA00009437"/>
    </source>
</evidence>
<dbReference type="InterPro" id="IPR005119">
    <property type="entry name" value="LysR_subst-bd"/>
</dbReference>
<dbReference type="PANTHER" id="PTHR30537:SF5">
    <property type="entry name" value="HTH-TYPE TRANSCRIPTIONAL ACTIVATOR TTDR-RELATED"/>
    <property type="match status" value="1"/>
</dbReference>
<dbReference type="SUPFAM" id="SSF53850">
    <property type="entry name" value="Periplasmic binding protein-like II"/>
    <property type="match status" value="1"/>
</dbReference>
<keyword evidence="2" id="KW-0805">Transcription regulation</keyword>
<dbReference type="InterPro" id="IPR036390">
    <property type="entry name" value="WH_DNA-bd_sf"/>
</dbReference>
<dbReference type="InterPro" id="IPR000847">
    <property type="entry name" value="LysR_HTH_N"/>
</dbReference>
<dbReference type="CDD" id="cd08422">
    <property type="entry name" value="PBP2_CrgA_like"/>
    <property type="match status" value="1"/>
</dbReference>
<comment type="caution">
    <text evidence="6">The sequence shown here is derived from an EMBL/GenBank/DDBJ whole genome shotgun (WGS) entry which is preliminary data.</text>
</comment>
<evidence type="ECO:0000313" key="7">
    <source>
        <dbReference type="Proteomes" id="UP001555786"/>
    </source>
</evidence>
<organism evidence="6 7">
    <name type="scientific">Labrys neptuniae</name>
    <dbReference type="NCBI Taxonomy" id="376174"/>
    <lineage>
        <taxon>Bacteria</taxon>
        <taxon>Pseudomonadati</taxon>
        <taxon>Pseudomonadota</taxon>
        <taxon>Alphaproteobacteria</taxon>
        <taxon>Hyphomicrobiales</taxon>
        <taxon>Xanthobacteraceae</taxon>
        <taxon>Labrys</taxon>
    </lineage>
</organism>
<reference evidence="6 7" key="1">
    <citation type="submission" date="2024-07" db="EMBL/GenBank/DDBJ databases">
        <title>Description of Labrys sedimenti sp. nov., isolated from a diclofenac-degrading enrichment culture.</title>
        <authorList>
            <person name="Tancsics A."/>
            <person name="Csepanyi A."/>
        </authorList>
    </citation>
    <scope>NUCLEOTIDE SEQUENCE [LARGE SCALE GENOMIC DNA]</scope>
    <source>
        <strain evidence="6 7">LMG 23578</strain>
    </source>
</reference>
<dbReference type="Gene3D" id="1.10.10.10">
    <property type="entry name" value="Winged helix-like DNA-binding domain superfamily/Winged helix DNA-binding domain"/>
    <property type="match status" value="1"/>
</dbReference>
<dbReference type="SUPFAM" id="SSF46785">
    <property type="entry name" value="Winged helix' DNA-binding domain"/>
    <property type="match status" value="1"/>
</dbReference>
<dbReference type="Gene3D" id="3.40.190.290">
    <property type="match status" value="1"/>
</dbReference>
<evidence type="ECO:0000259" key="5">
    <source>
        <dbReference type="PROSITE" id="PS50931"/>
    </source>
</evidence>
<evidence type="ECO:0000256" key="3">
    <source>
        <dbReference type="ARBA" id="ARBA00023125"/>
    </source>
</evidence>
<name>A0ABV3PPA2_9HYPH</name>
<keyword evidence="3" id="KW-0238">DNA-binding</keyword>
<dbReference type="EMBL" id="JBFNQD010000005">
    <property type="protein sequence ID" value="MEW9307326.1"/>
    <property type="molecule type" value="Genomic_DNA"/>
</dbReference>
<dbReference type="Proteomes" id="UP001555786">
    <property type="component" value="Unassembled WGS sequence"/>
</dbReference>
<dbReference type="RefSeq" id="WP_367624801.1">
    <property type="nucleotide sequence ID" value="NZ_JBFNQD010000005.1"/>
</dbReference>